<reference evidence="2" key="1">
    <citation type="submission" date="2020-03" db="EMBL/GenBank/DDBJ databases">
        <title>The deep terrestrial virosphere.</title>
        <authorList>
            <person name="Holmfeldt K."/>
            <person name="Nilsson E."/>
            <person name="Simone D."/>
            <person name="Lopez-Fernandez M."/>
            <person name="Wu X."/>
            <person name="de Brujin I."/>
            <person name="Lundin D."/>
            <person name="Andersson A."/>
            <person name="Bertilsson S."/>
            <person name="Dopson M."/>
        </authorList>
    </citation>
    <scope>NUCLEOTIDE SEQUENCE</scope>
    <source>
        <strain evidence="2">TM448A06364</strain>
        <strain evidence="3">TM448B02499</strain>
    </source>
</reference>
<protein>
    <submittedName>
        <fullName evidence="2">Uncharacterized protein</fullName>
    </submittedName>
</protein>
<evidence type="ECO:0000256" key="1">
    <source>
        <dbReference type="SAM" id="MobiDB-lite"/>
    </source>
</evidence>
<gene>
    <name evidence="2" type="ORF">TM448A06364_0010</name>
    <name evidence="3" type="ORF">TM448B02499_0014</name>
</gene>
<feature type="compositionally biased region" description="Basic and acidic residues" evidence="1">
    <location>
        <begin position="1"/>
        <end position="18"/>
    </location>
</feature>
<organism evidence="2">
    <name type="scientific">viral metagenome</name>
    <dbReference type="NCBI Taxonomy" id="1070528"/>
    <lineage>
        <taxon>unclassified sequences</taxon>
        <taxon>metagenomes</taxon>
        <taxon>organismal metagenomes</taxon>
    </lineage>
</organism>
<proteinExistence type="predicted"/>
<evidence type="ECO:0000313" key="3">
    <source>
        <dbReference type="EMBL" id="QJI01382.1"/>
    </source>
</evidence>
<sequence>MKEPNFSEFRKQTFDGRKNNKPPKSKKVDYSLYGRGGINVMISKEASDLLNKYRKGWKESKGQLASKAIIQYFNPLLTGS</sequence>
<dbReference type="EMBL" id="MT144919">
    <property type="protein sequence ID" value="QJI01382.1"/>
    <property type="molecule type" value="Genomic_DNA"/>
</dbReference>
<name>A0A6H2A463_9ZZZZ</name>
<evidence type="ECO:0000313" key="2">
    <source>
        <dbReference type="EMBL" id="QJA54986.1"/>
    </source>
</evidence>
<feature type="region of interest" description="Disordered" evidence="1">
    <location>
        <begin position="1"/>
        <end position="28"/>
    </location>
</feature>
<accession>A0A6H2A463</accession>
<dbReference type="EMBL" id="MT144556">
    <property type="protein sequence ID" value="QJA54986.1"/>
    <property type="molecule type" value="Genomic_DNA"/>
</dbReference>
<dbReference type="AlphaFoldDB" id="A0A6H2A463"/>